<dbReference type="EMBL" id="BARU01001330">
    <property type="protein sequence ID" value="GAH30839.1"/>
    <property type="molecule type" value="Genomic_DNA"/>
</dbReference>
<sequence length="40" mass="4508">MNSKEGGSHCSTTEKDTGDEKREQILVFLKQRGESEEILP</sequence>
<feature type="compositionally biased region" description="Polar residues" evidence="1">
    <location>
        <begin position="1"/>
        <end position="11"/>
    </location>
</feature>
<evidence type="ECO:0000313" key="2">
    <source>
        <dbReference type="EMBL" id="GAH30839.1"/>
    </source>
</evidence>
<feature type="region of interest" description="Disordered" evidence="1">
    <location>
        <begin position="1"/>
        <end position="23"/>
    </location>
</feature>
<dbReference type="AlphaFoldDB" id="X1FN83"/>
<feature type="non-terminal residue" evidence="2">
    <location>
        <position position="40"/>
    </location>
</feature>
<evidence type="ECO:0000256" key="1">
    <source>
        <dbReference type="SAM" id="MobiDB-lite"/>
    </source>
</evidence>
<reference evidence="2" key="1">
    <citation type="journal article" date="2014" name="Front. Microbiol.">
        <title>High frequency of phylogenetically diverse reductive dehalogenase-homologous genes in deep subseafloor sedimentary metagenomes.</title>
        <authorList>
            <person name="Kawai M."/>
            <person name="Futagami T."/>
            <person name="Toyoda A."/>
            <person name="Takaki Y."/>
            <person name="Nishi S."/>
            <person name="Hori S."/>
            <person name="Arai W."/>
            <person name="Tsubouchi T."/>
            <person name="Morono Y."/>
            <person name="Uchiyama I."/>
            <person name="Ito T."/>
            <person name="Fujiyama A."/>
            <person name="Inagaki F."/>
            <person name="Takami H."/>
        </authorList>
    </citation>
    <scope>NUCLEOTIDE SEQUENCE</scope>
    <source>
        <strain evidence="2">Expedition CK06-06</strain>
    </source>
</reference>
<name>X1FN83_9ZZZZ</name>
<gene>
    <name evidence="2" type="ORF">S03H2_03563</name>
</gene>
<feature type="compositionally biased region" description="Basic and acidic residues" evidence="1">
    <location>
        <begin position="12"/>
        <end position="23"/>
    </location>
</feature>
<organism evidence="2">
    <name type="scientific">marine sediment metagenome</name>
    <dbReference type="NCBI Taxonomy" id="412755"/>
    <lineage>
        <taxon>unclassified sequences</taxon>
        <taxon>metagenomes</taxon>
        <taxon>ecological metagenomes</taxon>
    </lineage>
</organism>
<accession>X1FN83</accession>
<comment type="caution">
    <text evidence="2">The sequence shown here is derived from an EMBL/GenBank/DDBJ whole genome shotgun (WGS) entry which is preliminary data.</text>
</comment>
<protein>
    <submittedName>
        <fullName evidence="2">Uncharacterized protein</fullName>
    </submittedName>
</protein>
<proteinExistence type="predicted"/>